<dbReference type="InterPro" id="IPR003961">
    <property type="entry name" value="FN3_dom"/>
</dbReference>
<feature type="non-terminal residue" evidence="2">
    <location>
        <position position="305"/>
    </location>
</feature>
<dbReference type="InterPro" id="IPR050713">
    <property type="entry name" value="RTP_Phos/Ushers"/>
</dbReference>
<evidence type="ECO:0000313" key="3">
    <source>
        <dbReference type="Proteomes" id="UP000749559"/>
    </source>
</evidence>
<dbReference type="AlphaFoldDB" id="A0A8J1XGW0"/>
<feature type="region of interest" description="Disordered" evidence="1">
    <location>
        <begin position="276"/>
        <end position="305"/>
    </location>
</feature>
<protein>
    <submittedName>
        <fullName evidence="2">Uncharacterized protein</fullName>
    </submittedName>
</protein>
<dbReference type="GO" id="GO:0016020">
    <property type="term" value="C:membrane"/>
    <property type="evidence" value="ECO:0007669"/>
    <property type="project" value="UniProtKB-SubCell"/>
</dbReference>
<name>A0A8J1XGW0_OWEFU</name>
<dbReference type="Pfam" id="PF00041">
    <property type="entry name" value="fn3"/>
    <property type="match status" value="1"/>
</dbReference>
<keyword evidence="3" id="KW-1185">Reference proteome</keyword>
<comment type="caution">
    <text evidence="2">The sequence shown here is derived from an EMBL/GenBank/DDBJ whole genome shotgun (WGS) entry which is preliminary data.</text>
</comment>
<evidence type="ECO:0000256" key="1">
    <source>
        <dbReference type="SAM" id="MobiDB-lite"/>
    </source>
</evidence>
<organism evidence="2 3">
    <name type="scientific">Owenia fusiformis</name>
    <name type="common">Polychaete worm</name>
    <dbReference type="NCBI Taxonomy" id="6347"/>
    <lineage>
        <taxon>Eukaryota</taxon>
        <taxon>Metazoa</taxon>
        <taxon>Spiralia</taxon>
        <taxon>Lophotrochozoa</taxon>
        <taxon>Annelida</taxon>
        <taxon>Polychaeta</taxon>
        <taxon>Sedentaria</taxon>
        <taxon>Canalipalpata</taxon>
        <taxon>Sabellida</taxon>
        <taxon>Oweniida</taxon>
        <taxon>Oweniidae</taxon>
        <taxon>Owenia</taxon>
    </lineage>
</organism>
<dbReference type="InterPro" id="IPR036116">
    <property type="entry name" value="FN3_sf"/>
</dbReference>
<dbReference type="OrthoDB" id="6272991at2759"/>
<dbReference type="InterPro" id="IPR013783">
    <property type="entry name" value="Ig-like_fold"/>
</dbReference>
<dbReference type="PANTHER" id="PTHR46957:SF3">
    <property type="entry name" value="CYTOKINE RECEPTOR"/>
    <property type="match status" value="1"/>
</dbReference>
<reference evidence="2" key="1">
    <citation type="submission" date="2022-03" db="EMBL/GenBank/DDBJ databases">
        <authorList>
            <person name="Martin C."/>
        </authorList>
    </citation>
    <scope>NUCLEOTIDE SEQUENCE</scope>
</reference>
<dbReference type="EMBL" id="CAIIXF020000011">
    <property type="protein sequence ID" value="CAH1799782.1"/>
    <property type="molecule type" value="Genomic_DNA"/>
</dbReference>
<sequence>YPSEPNGVISQYILRIFNKDKDACVIGVIYNCDECASSQDTQANITRVIENCRTKETMSYNEMDRTFTYNTTEELIPYDMYEATVWPVNTVGRGHEAKLSNRTEEWYPGQMASPTISDIQERQFRVTWEPPSAPNGVIIQYQYSYYAGEDVGNNITEDVYFPDRRSAVIAGSPCIKYTVAIKAKSKVGFATEGFSPPSSATLLTNTPGIPTGLNVENISSTVLHATWTAPSETCPFNFDIFLYATENPGDNPRKVFEDLRKYWSYTVVVRAVTDKSPGPNATLDQKTSEDFPGPVQDLTTTVVEN</sequence>
<dbReference type="PROSITE" id="PS50853">
    <property type="entry name" value="FN3"/>
    <property type="match status" value="1"/>
</dbReference>
<gene>
    <name evidence="2" type="ORF">OFUS_LOCUS23752</name>
</gene>
<dbReference type="CDD" id="cd00063">
    <property type="entry name" value="FN3"/>
    <property type="match status" value="2"/>
</dbReference>
<dbReference type="SMART" id="SM00060">
    <property type="entry name" value="FN3"/>
    <property type="match status" value="2"/>
</dbReference>
<feature type="non-terminal residue" evidence="2">
    <location>
        <position position="1"/>
    </location>
</feature>
<dbReference type="Proteomes" id="UP000749559">
    <property type="component" value="Unassembled WGS sequence"/>
</dbReference>
<accession>A0A8J1XGW0</accession>
<evidence type="ECO:0000313" key="2">
    <source>
        <dbReference type="EMBL" id="CAH1799782.1"/>
    </source>
</evidence>
<proteinExistence type="predicted"/>
<dbReference type="SUPFAM" id="SSF49265">
    <property type="entry name" value="Fibronectin type III"/>
    <property type="match status" value="2"/>
</dbReference>
<dbReference type="Gene3D" id="2.60.40.10">
    <property type="entry name" value="Immunoglobulins"/>
    <property type="match status" value="3"/>
</dbReference>
<dbReference type="PANTHER" id="PTHR46957">
    <property type="entry name" value="CYTOKINE RECEPTOR"/>
    <property type="match status" value="1"/>
</dbReference>